<feature type="region of interest" description="Disordered" evidence="1">
    <location>
        <begin position="208"/>
        <end position="246"/>
    </location>
</feature>
<sequence>MAADDFYLSFLVAKLGKSGGLLCFARLLNITQLTASVFLVLLQLCAGCLHLKSSLWGKAWDVGFVTFYLANVSPVCCEESLRRVEDAEPMNMCEKWADVAVQLLDAMAHLVGFLSRFFMERGFTDFAEADASSKDRCAQGHHAKPGVSGTVPKYSRNDTLAQLRCQQHVWEKIEAGGRPMVPIDRGVSGHIILPSSSTATQRACVDGVQNTLPPSTDDDIEPSLNDAAQRDGSTTEEEEEHDDDYSSVCLSDTLDVDDSEEEIFDSGNAKLATTRIPEAVKQNILVRYDEQDLLVTCFRKESGLDAWIKSLLVTESHPIATEASWSVHPVAGMIRSLWLDACASSPGDAERGTKQDRAPTSLSLLPLFEENYPGTVLSGATLPCLGFLSRVKTQCSARAWEWAPWKKGLSEDDAIAVKSRRSKSGDLLEIMSQAAGLGQDEWDLDLDLSNAPLRVTSILTVRARAYSMCGAGHLSCWMQYVQKFVCHCAKPAAEGFRMPTALEAEMTDREVMGEVFKMAYEGITMDRALLSVMKDDLLRIHLTCKPKPFKLAKSVQNAGGAGTGKPSTATDVGLKRKRLLPRHPGAEKKYKVGFCRGSMFFARQINGDWFLVLVNCLDETSKQLSVHVLFLGKDVEFTRSLIMKDVEAGFAFILEGGREPRLISDGGASGTNGASCIPEKMRLPDLECVQRFLSEPICAEAWWMFTFDVKGAHKLVRVRDDEQGYCIFILGGVWYVYRSCYFGCRWAAYWFSRVGGWLVRLLHRFIWIAHGLFLYSDDGPEFLPDSGGPLMAVSTLMLLATVGVPISWKKVGMGHELVWIGWRFNALAGTNMEVMRPVDSCFASRIYLNALRHLVRALPGAFTLQNSQIILVGELLESSREFRTLRHLNIRFLTGKKTMDKHAKNRLALDSFGLTLICHGNMQKTRRN</sequence>
<feature type="compositionally biased region" description="Acidic residues" evidence="1">
    <location>
        <begin position="234"/>
        <end position="245"/>
    </location>
</feature>
<dbReference type="SUPFAM" id="SSF56672">
    <property type="entry name" value="DNA/RNA polymerases"/>
    <property type="match status" value="1"/>
</dbReference>
<protein>
    <recommendedName>
        <fullName evidence="4">Reverse transcriptase domain-containing protein</fullName>
    </recommendedName>
</protein>
<comment type="caution">
    <text evidence="2">The sequence shown here is derived from an EMBL/GenBank/DDBJ whole genome shotgun (WGS) entry which is preliminary data.</text>
</comment>
<evidence type="ECO:0000313" key="2">
    <source>
        <dbReference type="EMBL" id="OLQ11753.1"/>
    </source>
</evidence>
<dbReference type="OrthoDB" id="407035at2759"/>
<evidence type="ECO:0008006" key="4">
    <source>
        <dbReference type="Google" id="ProtNLM"/>
    </source>
</evidence>
<dbReference type="Proteomes" id="UP000186817">
    <property type="component" value="Unassembled WGS sequence"/>
</dbReference>
<dbReference type="EMBL" id="LSRX01000054">
    <property type="protein sequence ID" value="OLQ11753.1"/>
    <property type="molecule type" value="Genomic_DNA"/>
</dbReference>
<dbReference type="AlphaFoldDB" id="A0A1Q9EWL4"/>
<dbReference type="InterPro" id="IPR043502">
    <property type="entry name" value="DNA/RNA_pol_sf"/>
</dbReference>
<gene>
    <name evidence="2" type="ORF">AK812_SmicGene4359</name>
</gene>
<name>A0A1Q9EWL4_SYMMI</name>
<evidence type="ECO:0000313" key="3">
    <source>
        <dbReference type="Proteomes" id="UP000186817"/>
    </source>
</evidence>
<reference evidence="2 3" key="1">
    <citation type="submission" date="2016-02" db="EMBL/GenBank/DDBJ databases">
        <title>Genome analysis of coral dinoflagellate symbionts highlights evolutionary adaptations to a symbiotic lifestyle.</title>
        <authorList>
            <person name="Aranda M."/>
            <person name="Li Y."/>
            <person name="Liew Y.J."/>
            <person name="Baumgarten S."/>
            <person name="Simakov O."/>
            <person name="Wilson M."/>
            <person name="Piel J."/>
            <person name="Ashoor H."/>
            <person name="Bougouffa S."/>
            <person name="Bajic V.B."/>
            <person name="Ryu T."/>
            <person name="Ravasi T."/>
            <person name="Bayer T."/>
            <person name="Micklem G."/>
            <person name="Kim H."/>
            <person name="Bhak J."/>
            <person name="Lajeunesse T.C."/>
            <person name="Voolstra C.R."/>
        </authorList>
    </citation>
    <scope>NUCLEOTIDE SEQUENCE [LARGE SCALE GENOMIC DNA]</scope>
    <source>
        <strain evidence="2 3">CCMP2467</strain>
    </source>
</reference>
<organism evidence="2 3">
    <name type="scientific">Symbiodinium microadriaticum</name>
    <name type="common">Dinoflagellate</name>
    <name type="synonym">Zooxanthella microadriatica</name>
    <dbReference type="NCBI Taxonomy" id="2951"/>
    <lineage>
        <taxon>Eukaryota</taxon>
        <taxon>Sar</taxon>
        <taxon>Alveolata</taxon>
        <taxon>Dinophyceae</taxon>
        <taxon>Suessiales</taxon>
        <taxon>Symbiodiniaceae</taxon>
        <taxon>Symbiodinium</taxon>
    </lineage>
</organism>
<evidence type="ECO:0000256" key="1">
    <source>
        <dbReference type="SAM" id="MobiDB-lite"/>
    </source>
</evidence>
<accession>A0A1Q9EWL4</accession>
<proteinExistence type="predicted"/>
<keyword evidence="3" id="KW-1185">Reference proteome</keyword>